<keyword evidence="7 10" id="KW-0676">Redox-active center</keyword>
<keyword evidence="6" id="KW-1015">Disulfide bond</keyword>
<evidence type="ECO:0000313" key="14">
    <source>
        <dbReference type="Proteomes" id="UP000242175"/>
    </source>
</evidence>
<dbReference type="Gene3D" id="3.50.50.60">
    <property type="entry name" value="FAD/NAD(P)-binding domain"/>
    <property type="match status" value="2"/>
</dbReference>
<evidence type="ECO:0000256" key="3">
    <source>
        <dbReference type="ARBA" id="ARBA00022827"/>
    </source>
</evidence>
<protein>
    <submittedName>
        <fullName evidence="13">Dihydrolipoamide dehydrogenase</fullName>
    </submittedName>
</protein>
<evidence type="ECO:0000259" key="11">
    <source>
        <dbReference type="Pfam" id="PF02852"/>
    </source>
</evidence>
<evidence type="ECO:0000256" key="8">
    <source>
        <dbReference type="PIRSR" id="PIRSR000350-3"/>
    </source>
</evidence>
<evidence type="ECO:0000256" key="10">
    <source>
        <dbReference type="RuleBase" id="RU003691"/>
    </source>
</evidence>
<proteinExistence type="inferred from homology"/>
<comment type="similarity">
    <text evidence="1 10">Belongs to the class-I pyridine nucleotide-disulfide oxidoreductase family.</text>
</comment>
<dbReference type="InterPro" id="IPR001100">
    <property type="entry name" value="Pyr_nuc-diS_OxRdtase"/>
</dbReference>
<dbReference type="PRINTS" id="PR00368">
    <property type="entry name" value="FADPNR"/>
</dbReference>
<feature type="binding site" evidence="8">
    <location>
        <position position="267"/>
    </location>
    <ligand>
        <name>NAD(+)</name>
        <dbReference type="ChEBI" id="CHEBI:57540"/>
    </ligand>
</feature>
<gene>
    <name evidence="13" type="ORF">CF386_08110</name>
</gene>
<dbReference type="AlphaFoldDB" id="A0A220VFR1"/>
<dbReference type="Pfam" id="PF02852">
    <property type="entry name" value="Pyr_redox_dim"/>
    <property type="match status" value="1"/>
</dbReference>
<dbReference type="SUPFAM" id="SSF51905">
    <property type="entry name" value="FAD/NAD(P)-binding domain"/>
    <property type="match status" value="1"/>
</dbReference>
<dbReference type="PANTHER" id="PTHR43014:SF4">
    <property type="entry name" value="PYRIDINE NUCLEOTIDE-DISULFIDE OXIDOREDUCTASE RCLA-RELATED"/>
    <property type="match status" value="1"/>
</dbReference>
<organism evidence="13 14">
    <name type="scientific">Paraphotobacterium marinum</name>
    <dbReference type="NCBI Taxonomy" id="1755811"/>
    <lineage>
        <taxon>Bacteria</taxon>
        <taxon>Pseudomonadati</taxon>
        <taxon>Pseudomonadota</taxon>
        <taxon>Gammaproteobacteria</taxon>
        <taxon>Vibrionales</taxon>
        <taxon>Vibrionaceae</taxon>
        <taxon>Paraphotobacterium</taxon>
    </lineage>
</organism>
<dbReference type="Proteomes" id="UP000242175">
    <property type="component" value="Chromosome small"/>
</dbReference>
<feature type="binding site" evidence="8">
    <location>
        <position position="200"/>
    </location>
    <ligand>
        <name>NAD(+)</name>
        <dbReference type="ChEBI" id="CHEBI:57540"/>
    </ligand>
</feature>
<dbReference type="OrthoDB" id="9800167at2"/>
<evidence type="ECO:0000256" key="4">
    <source>
        <dbReference type="ARBA" id="ARBA00022857"/>
    </source>
</evidence>
<feature type="disulfide bond" description="Redox-active" evidence="9">
    <location>
        <begin position="43"/>
        <end position="48"/>
    </location>
</feature>
<evidence type="ECO:0000256" key="7">
    <source>
        <dbReference type="ARBA" id="ARBA00023284"/>
    </source>
</evidence>
<keyword evidence="8" id="KW-0547">Nucleotide-binding</keyword>
<dbReference type="GO" id="GO:0003955">
    <property type="term" value="F:NAD(P)H dehydrogenase (quinone) activity"/>
    <property type="evidence" value="ECO:0007669"/>
    <property type="project" value="TreeGrafter"/>
</dbReference>
<dbReference type="RefSeq" id="WP_089073930.1">
    <property type="nucleotide sequence ID" value="NZ_CBCSAM010000006.1"/>
</dbReference>
<evidence type="ECO:0000256" key="9">
    <source>
        <dbReference type="PIRSR" id="PIRSR000350-4"/>
    </source>
</evidence>
<keyword evidence="2 10" id="KW-0285">Flavoprotein</keyword>
<sequence>MDNIKTDICVIGAGSGGLSFAAGAAQMGASVVLFEKGKMGGDCLNYGCVPSKSLIESSKYASIAYKAKSLGVEINNIQLDVQDIMSHIKNVIKKIEPHDSVERFENLGVKVIQSKASFIDSKSVQGENCVVRAKYFIIATGSSPRIIPFNGLNLNRVLTNENIFDLNYIPKTLLVIGGGPIGCELAQAFASFGTNIIILENSDKILGMLDSSSRDILLDSWKNLPIDVFTSVTDINFSDSNSIRKVSFITEKIKNEIIFDDILMATGREPNLSILNLDNANIFFDSKGIIVDSYQRTNQKRIFAIGDCASRFQFTHNASYQASALIQTILFKLPKKVSYNYFPYCIYTNPEIAHVGICVADAKKQGLTILSLEYEGNDRAIATVNELGLIQVSTDKRGYIYGVTIIGANAGELITQWTILMSNKKKLKHMASTIVPYPTLSELNKRVAGSFYTPKLFSKKVQSIVKALMKIS</sequence>
<dbReference type="GO" id="GO:0016668">
    <property type="term" value="F:oxidoreductase activity, acting on a sulfur group of donors, NAD(P) as acceptor"/>
    <property type="evidence" value="ECO:0007669"/>
    <property type="project" value="InterPro"/>
</dbReference>
<feature type="binding site" evidence="8">
    <location>
        <begin position="177"/>
        <end position="184"/>
    </location>
    <ligand>
        <name>NAD(+)</name>
        <dbReference type="ChEBI" id="CHEBI:57540"/>
    </ligand>
</feature>
<accession>A0A220VFR1</accession>
<feature type="binding site" evidence="8">
    <location>
        <position position="52"/>
    </location>
    <ligand>
        <name>FAD</name>
        <dbReference type="ChEBI" id="CHEBI:57692"/>
    </ligand>
</feature>
<keyword evidence="14" id="KW-1185">Reference proteome</keyword>
<dbReference type="InterPro" id="IPR012999">
    <property type="entry name" value="Pyr_OxRdtase_I_AS"/>
</dbReference>
<evidence type="ECO:0000313" key="13">
    <source>
        <dbReference type="EMBL" id="ASK79022.1"/>
    </source>
</evidence>
<dbReference type="InterPro" id="IPR016156">
    <property type="entry name" value="FAD/NAD-linked_Rdtase_dimer_sf"/>
</dbReference>
<dbReference type="EMBL" id="CP022356">
    <property type="protein sequence ID" value="ASK79022.1"/>
    <property type="molecule type" value="Genomic_DNA"/>
</dbReference>
<dbReference type="Pfam" id="PF07992">
    <property type="entry name" value="Pyr_redox_2"/>
    <property type="match status" value="1"/>
</dbReference>
<keyword evidence="3 8" id="KW-0274">FAD</keyword>
<evidence type="ECO:0000256" key="6">
    <source>
        <dbReference type="ARBA" id="ARBA00023157"/>
    </source>
</evidence>
<dbReference type="PRINTS" id="PR00411">
    <property type="entry name" value="PNDRDTASEI"/>
</dbReference>
<evidence type="ECO:0000259" key="12">
    <source>
        <dbReference type="Pfam" id="PF07992"/>
    </source>
</evidence>
<evidence type="ECO:0000256" key="5">
    <source>
        <dbReference type="ARBA" id="ARBA00023002"/>
    </source>
</evidence>
<name>A0A220VFR1_9GAMM</name>
<dbReference type="Gene3D" id="3.30.390.30">
    <property type="match status" value="1"/>
</dbReference>
<dbReference type="PANTHER" id="PTHR43014">
    <property type="entry name" value="MERCURIC REDUCTASE"/>
    <property type="match status" value="1"/>
</dbReference>
<keyword evidence="8" id="KW-0520">NAD</keyword>
<dbReference type="PIRSF" id="PIRSF000350">
    <property type="entry name" value="Mercury_reductase_MerA"/>
    <property type="match status" value="1"/>
</dbReference>
<evidence type="ECO:0000256" key="2">
    <source>
        <dbReference type="ARBA" id="ARBA00022630"/>
    </source>
</evidence>
<reference evidence="13 14" key="1">
    <citation type="journal article" date="2016" name="Int. J. Syst. Evol. Microbiol.">
        <title>Paraphotobacterium marinum gen. nov., sp. nov., a member of the family Vibrionaceae, isolated from surface seawater.</title>
        <authorList>
            <person name="Huang Z."/>
            <person name="Dong C."/>
            <person name="Shao Z."/>
        </authorList>
    </citation>
    <scope>NUCLEOTIDE SEQUENCE [LARGE SCALE GENOMIC DNA]</scope>
    <source>
        <strain evidence="13 14">NSCS20N07D</strain>
    </source>
</reference>
<dbReference type="InterPro" id="IPR023753">
    <property type="entry name" value="FAD/NAD-binding_dom"/>
</dbReference>
<feature type="domain" description="FAD/NAD(P)-binding" evidence="12">
    <location>
        <begin position="7"/>
        <end position="322"/>
    </location>
</feature>
<feature type="binding site" evidence="8">
    <location>
        <begin position="140"/>
        <end position="142"/>
    </location>
    <ligand>
        <name>FAD</name>
        <dbReference type="ChEBI" id="CHEBI:57692"/>
    </ligand>
</feature>
<dbReference type="PROSITE" id="PS00076">
    <property type="entry name" value="PYRIDINE_REDOX_1"/>
    <property type="match status" value="1"/>
</dbReference>
<evidence type="ECO:0000256" key="1">
    <source>
        <dbReference type="ARBA" id="ARBA00007532"/>
    </source>
</evidence>
<feature type="binding site" evidence="8">
    <location>
        <position position="307"/>
    </location>
    <ligand>
        <name>FAD</name>
        <dbReference type="ChEBI" id="CHEBI:57692"/>
    </ligand>
</feature>
<keyword evidence="4" id="KW-0521">NADP</keyword>
<dbReference type="SUPFAM" id="SSF55424">
    <property type="entry name" value="FAD/NAD-linked reductases, dimerisation (C-terminal) domain"/>
    <property type="match status" value="1"/>
</dbReference>
<comment type="cofactor">
    <cofactor evidence="8">
        <name>FAD</name>
        <dbReference type="ChEBI" id="CHEBI:57692"/>
    </cofactor>
    <text evidence="8">Binds 1 FAD per subunit.</text>
</comment>
<keyword evidence="5 10" id="KW-0560">Oxidoreductase</keyword>
<dbReference type="InterPro" id="IPR036188">
    <property type="entry name" value="FAD/NAD-bd_sf"/>
</dbReference>
<feature type="domain" description="Pyridine nucleotide-disulphide oxidoreductase dimerisation" evidence="11">
    <location>
        <begin position="343"/>
        <end position="443"/>
    </location>
</feature>
<dbReference type="InterPro" id="IPR004099">
    <property type="entry name" value="Pyr_nucl-diS_OxRdtase_dimer"/>
</dbReference>
<dbReference type="GO" id="GO:0050660">
    <property type="term" value="F:flavin adenine dinucleotide binding"/>
    <property type="evidence" value="ECO:0007669"/>
    <property type="project" value="TreeGrafter"/>
</dbReference>
<dbReference type="KEGG" id="pmai:CF386_08110"/>